<proteinExistence type="predicted"/>
<dbReference type="RefSeq" id="WP_010528674.1">
    <property type="nucleotide sequence ID" value="NZ_AFSL01000093.1"/>
</dbReference>
<name>A0A1I1VYC7_9BACT</name>
<dbReference type="AlphaFoldDB" id="A0A1I1VYC7"/>
<organism evidence="2 3">
    <name type="scientific">Thermophagus xiamenensis</name>
    <dbReference type="NCBI Taxonomy" id="385682"/>
    <lineage>
        <taxon>Bacteria</taxon>
        <taxon>Pseudomonadati</taxon>
        <taxon>Bacteroidota</taxon>
        <taxon>Bacteroidia</taxon>
        <taxon>Marinilabiliales</taxon>
        <taxon>Marinilabiliaceae</taxon>
        <taxon>Thermophagus</taxon>
    </lineage>
</organism>
<dbReference type="InterPro" id="IPR033453">
    <property type="entry name" value="Glyco_hydro_30_TIM-barrel"/>
</dbReference>
<dbReference type="OrthoDB" id="9806701at2"/>
<gene>
    <name evidence="2" type="ORF">SAMN05444380_103128</name>
</gene>
<dbReference type="STRING" id="385682.SAMN05444380_103128"/>
<dbReference type="SUPFAM" id="SSF51445">
    <property type="entry name" value="(Trans)glycosidases"/>
    <property type="match status" value="1"/>
</dbReference>
<reference evidence="2 3" key="1">
    <citation type="submission" date="2016-10" db="EMBL/GenBank/DDBJ databases">
        <authorList>
            <person name="de Groot N.N."/>
        </authorList>
    </citation>
    <scope>NUCLEOTIDE SEQUENCE [LARGE SCALE GENOMIC DNA]</scope>
    <source>
        <strain evidence="2 3">DSM 19012</strain>
    </source>
</reference>
<dbReference type="Gene3D" id="3.20.20.80">
    <property type="entry name" value="Glycosidases"/>
    <property type="match status" value="1"/>
</dbReference>
<keyword evidence="3" id="KW-1185">Reference proteome</keyword>
<dbReference type="Proteomes" id="UP000181976">
    <property type="component" value="Unassembled WGS sequence"/>
</dbReference>
<accession>A0A1I1VYC7</accession>
<dbReference type="InParanoid" id="A0A1I1VYC7"/>
<evidence type="ECO:0000313" key="3">
    <source>
        <dbReference type="Proteomes" id="UP000181976"/>
    </source>
</evidence>
<protein>
    <submittedName>
        <fullName evidence="2">Glucosylceramidase</fullName>
    </submittedName>
</protein>
<dbReference type="InterPro" id="IPR017853">
    <property type="entry name" value="GH"/>
</dbReference>
<dbReference type="EMBL" id="FONA01000003">
    <property type="protein sequence ID" value="SFD87901.1"/>
    <property type="molecule type" value="Genomic_DNA"/>
</dbReference>
<dbReference type="Pfam" id="PF02055">
    <property type="entry name" value="Glyco_hydro_30"/>
    <property type="match status" value="1"/>
</dbReference>
<evidence type="ECO:0000259" key="1">
    <source>
        <dbReference type="Pfam" id="PF02055"/>
    </source>
</evidence>
<sequence>MTKLFSPTQGTGFTFCRTAVGSSDFGLDDDSYAEVEGDYQMKHFSLKREKRVLYHIFKKHNSKK</sequence>
<evidence type="ECO:0000313" key="2">
    <source>
        <dbReference type="EMBL" id="SFD87901.1"/>
    </source>
</evidence>
<feature type="domain" description="Glycosyl hydrolase family 30 TIM-barrel" evidence="1">
    <location>
        <begin position="4"/>
        <end position="51"/>
    </location>
</feature>